<comment type="caution">
    <text evidence="1">The sequence shown here is derived from an EMBL/GenBank/DDBJ whole genome shotgun (WGS) entry which is preliminary data.</text>
</comment>
<evidence type="ECO:0000313" key="1">
    <source>
        <dbReference type="EMBL" id="OXU21019.1"/>
    </source>
</evidence>
<accession>A0A232ERM2</accession>
<proteinExistence type="predicted"/>
<protein>
    <submittedName>
        <fullName evidence="1">Uncharacterized protein</fullName>
    </submittedName>
</protein>
<keyword evidence="2" id="KW-1185">Reference proteome</keyword>
<dbReference type="AlphaFoldDB" id="A0A232ERM2"/>
<name>A0A232ERM2_9HYME</name>
<dbReference type="EMBL" id="NNAY01002574">
    <property type="protein sequence ID" value="OXU21019.1"/>
    <property type="molecule type" value="Genomic_DNA"/>
</dbReference>
<sequence length="112" mass="12720">MLSKIFTVKICTFHSGYELQRNFILCHSYLCLFYVSRIVGRYISAPPRTAAAALCQNNWYVSLINDITSNVTSSTIDHLSTNSYTTLFFNHSIESFATPFTGSFSCTPFHRI</sequence>
<evidence type="ECO:0000313" key="2">
    <source>
        <dbReference type="Proteomes" id="UP000215335"/>
    </source>
</evidence>
<dbReference type="Proteomes" id="UP000215335">
    <property type="component" value="Unassembled WGS sequence"/>
</dbReference>
<gene>
    <name evidence="1" type="ORF">TSAR_013924</name>
</gene>
<organism evidence="1 2">
    <name type="scientific">Trichomalopsis sarcophagae</name>
    <dbReference type="NCBI Taxonomy" id="543379"/>
    <lineage>
        <taxon>Eukaryota</taxon>
        <taxon>Metazoa</taxon>
        <taxon>Ecdysozoa</taxon>
        <taxon>Arthropoda</taxon>
        <taxon>Hexapoda</taxon>
        <taxon>Insecta</taxon>
        <taxon>Pterygota</taxon>
        <taxon>Neoptera</taxon>
        <taxon>Endopterygota</taxon>
        <taxon>Hymenoptera</taxon>
        <taxon>Apocrita</taxon>
        <taxon>Proctotrupomorpha</taxon>
        <taxon>Chalcidoidea</taxon>
        <taxon>Pteromalidae</taxon>
        <taxon>Pteromalinae</taxon>
        <taxon>Trichomalopsis</taxon>
    </lineage>
</organism>
<reference evidence="1 2" key="1">
    <citation type="journal article" date="2017" name="Curr. Biol.">
        <title>The Evolution of Venom by Co-option of Single-Copy Genes.</title>
        <authorList>
            <person name="Martinson E.O."/>
            <person name="Mrinalini"/>
            <person name="Kelkar Y.D."/>
            <person name="Chang C.H."/>
            <person name="Werren J.H."/>
        </authorList>
    </citation>
    <scope>NUCLEOTIDE SEQUENCE [LARGE SCALE GENOMIC DNA]</scope>
    <source>
        <strain evidence="1 2">Alberta</strain>
        <tissue evidence="1">Whole body</tissue>
    </source>
</reference>